<dbReference type="Proteomes" id="UP000198677">
    <property type="component" value="Unassembled WGS sequence"/>
</dbReference>
<evidence type="ECO:0000313" key="2">
    <source>
        <dbReference type="EMBL" id="SEL57120.1"/>
    </source>
</evidence>
<evidence type="ECO:0000259" key="1">
    <source>
        <dbReference type="Pfam" id="PF24837"/>
    </source>
</evidence>
<organism evidence="2 3">
    <name type="scientific">Rhodococcus maanshanensis</name>
    <dbReference type="NCBI Taxonomy" id="183556"/>
    <lineage>
        <taxon>Bacteria</taxon>
        <taxon>Bacillati</taxon>
        <taxon>Actinomycetota</taxon>
        <taxon>Actinomycetes</taxon>
        <taxon>Mycobacteriales</taxon>
        <taxon>Nocardiaceae</taxon>
        <taxon>Rhodococcus</taxon>
    </lineage>
</organism>
<sequence>MSRSRGQGACASAAWNGSVLDDDVPGDRVTLTTKDDRTVGVAKRVGASSAGLVLSALVLSTACGAPDVDHPVGEARCQQFESFAGQLHVGDPSSGLPTVPGLVPVQPGDQPLPPPVLPTLDSIEIDRTPDGDTVVFGLGGDGSIGWTARFVQMPLLHGTDDPVPISGACVLQVDLTGVDSNIASLRREVPMRLSTEGEASSVVEVLGYPSSSGLVQSFVGTRSGTPTVSVESSIDRPAIAVAISH</sequence>
<dbReference type="InterPro" id="IPR056303">
    <property type="entry name" value="AMIN-like"/>
</dbReference>
<feature type="domain" description="AMIN-like" evidence="1">
    <location>
        <begin position="123"/>
        <end position="235"/>
    </location>
</feature>
<dbReference type="EMBL" id="FOAW01000011">
    <property type="protein sequence ID" value="SEL57120.1"/>
    <property type="molecule type" value="Genomic_DNA"/>
</dbReference>
<dbReference type="AlphaFoldDB" id="A0A1H7RA05"/>
<name>A0A1H7RA05_9NOCA</name>
<dbReference type="Pfam" id="PF24837">
    <property type="entry name" value="AMIN-like"/>
    <property type="match status" value="1"/>
</dbReference>
<keyword evidence="3" id="KW-1185">Reference proteome</keyword>
<protein>
    <recommendedName>
        <fullName evidence="1">AMIN-like domain-containing protein</fullName>
    </recommendedName>
</protein>
<reference evidence="3" key="1">
    <citation type="submission" date="2016-10" db="EMBL/GenBank/DDBJ databases">
        <authorList>
            <person name="Varghese N."/>
            <person name="Submissions S."/>
        </authorList>
    </citation>
    <scope>NUCLEOTIDE SEQUENCE [LARGE SCALE GENOMIC DNA]</scope>
    <source>
        <strain evidence="3">DSM 44675</strain>
    </source>
</reference>
<evidence type="ECO:0000313" key="3">
    <source>
        <dbReference type="Proteomes" id="UP000198677"/>
    </source>
</evidence>
<proteinExistence type="predicted"/>
<accession>A0A1H7RA05</accession>
<gene>
    <name evidence="2" type="ORF">SAMN05444583_11115</name>
</gene>